<evidence type="ECO:0000313" key="3">
    <source>
        <dbReference type="Proteomes" id="UP001604277"/>
    </source>
</evidence>
<protein>
    <submittedName>
        <fullName evidence="2">Uncharacterized protein</fullName>
    </submittedName>
</protein>
<evidence type="ECO:0000313" key="2">
    <source>
        <dbReference type="EMBL" id="KAL2508054.1"/>
    </source>
</evidence>
<name>A0ABD1T5Q1_9LAMI</name>
<dbReference type="Proteomes" id="UP001604277">
    <property type="component" value="Unassembled WGS sequence"/>
</dbReference>
<dbReference type="AlphaFoldDB" id="A0ABD1T5Q1"/>
<reference evidence="3" key="1">
    <citation type="submission" date="2024-07" db="EMBL/GenBank/DDBJ databases">
        <title>Two chromosome-level genome assemblies of Korean endemic species Abeliophyllum distichum and Forsythia ovata (Oleaceae).</title>
        <authorList>
            <person name="Jang H."/>
        </authorList>
    </citation>
    <scope>NUCLEOTIDE SEQUENCE [LARGE SCALE GENOMIC DNA]</scope>
</reference>
<feature type="compositionally biased region" description="Basic residues" evidence="1">
    <location>
        <begin position="83"/>
        <end position="106"/>
    </location>
</feature>
<dbReference type="Pfam" id="PF14009">
    <property type="entry name" value="PADRE"/>
    <property type="match status" value="1"/>
</dbReference>
<sequence length="245" mass="29135">MGVPARENDLLKLVHPRRHVEIYREPVIAAEIMKKYPRHCIARPDVFQFPWISVHPESVLVPGKVFYLVPFRTMHKLLEAKKQQHNQHSSRRNQSHHHHHHPRPHRHHDEIDQNSPIKSMAGVTPKHRQHDSYNRQFDNMITWEFSDNQDSDGSIYRSSFFQSWNTVRENLHQETADYQIDSLFDSVMTRNRRPRVTSPEHDDLRLRSCMKKPDNVRKLLKLKVTFRSPVVIPSPPRESPRLQQS</sequence>
<proteinExistence type="predicted"/>
<dbReference type="EMBL" id="JBFOLJ010000009">
    <property type="protein sequence ID" value="KAL2508054.1"/>
    <property type="molecule type" value="Genomic_DNA"/>
</dbReference>
<feature type="region of interest" description="Disordered" evidence="1">
    <location>
        <begin position="81"/>
        <end position="129"/>
    </location>
</feature>
<organism evidence="2 3">
    <name type="scientific">Forsythia ovata</name>
    <dbReference type="NCBI Taxonomy" id="205694"/>
    <lineage>
        <taxon>Eukaryota</taxon>
        <taxon>Viridiplantae</taxon>
        <taxon>Streptophyta</taxon>
        <taxon>Embryophyta</taxon>
        <taxon>Tracheophyta</taxon>
        <taxon>Spermatophyta</taxon>
        <taxon>Magnoliopsida</taxon>
        <taxon>eudicotyledons</taxon>
        <taxon>Gunneridae</taxon>
        <taxon>Pentapetalae</taxon>
        <taxon>asterids</taxon>
        <taxon>lamiids</taxon>
        <taxon>Lamiales</taxon>
        <taxon>Oleaceae</taxon>
        <taxon>Forsythieae</taxon>
        <taxon>Forsythia</taxon>
    </lineage>
</organism>
<evidence type="ECO:0000256" key="1">
    <source>
        <dbReference type="SAM" id="MobiDB-lite"/>
    </source>
</evidence>
<dbReference type="PANTHER" id="PTHR33052">
    <property type="entry name" value="DUF4228 DOMAIN PROTEIN-RELATED"/>
    <property type="match status" value="1"/>
</dbReference>
<keyword evidence="3" id="KW-1185">Reference proteome</keyword>
<accession>A0ABD1T5Q1</accession>
<comment type="caution">
    <text evidence="2">The sequence shown here is derived from an EMBL/GenBank/DDBJ whole genome shotgun (WGS) entry which is preliminary data.</text>
</comment>
<gene>
    <name evidence="2" type="ORF">Fot_31701</name>
</gene>
<dbReference type="InterPro" id="IPR025322">
    <property type="entry name" value="PADRE_dom"/>
</dbReference>